<proteinExistence type="predicted"/>
<keyword evidence="4" id="KW-1185">Reference proteome</keyword>
<protein>
    <submittedName>
        <fullName evidence="3">Uncharacterized protein</fullName>
    </submittedName>
</protein>
<keyword evidence="1" id="KW-0175">Coiled coil</keyword>
<evidence type="ECO:0000256" key="1">
    <source>
        <dbReference type="SAM" id="Coils"/>
    </source>
</evidence>
<reference evidence="3 4" key="1">
    <citation type="submission" date="2024-02" db="EMBL/GenBank/DDBJ databases">
        <title>De novo assembly and annotation of 12 fungi associated with fruit tree decline syndrome in Ontario, Canada.</title>
        <authorList>
            <person name="Sulman M."/>
            <person name="Ellouze W."/>
            <person name="Ilyukhin E."/>
        </authorList>
    </citation>
    <scope>NUCLEOTIDE SEQUENCE [LARGE SCALE GENOMIC DNA]</scope>
    <source>
        <strain evidence="3 4">M11/M66-122</strain>
    </source>
</reference>
<evidence type="ECO:0000256" key="2">
    <source>
        <dbReference type="SAM" id="MobiDB-lite"/>
    </source>
</evidence>
<evidence type="ECO:0000313" key="3">
    <source>
        <dbReference type="EMBL" id="KAK7752454.1"/>
    </source>
</evidence>
<feature type="region of interest" description="Disordered" evidence="2">
    <location>
        <begin position="84"/>
        <end position="104"/>
    </location>
</feature>
<dbReference type="EMBL" id="JAKJXP020000038">
    <property type="protein sequence ID" value="KAK7752454.1"/>
    <property type="molecule type" value="Genomic_DNA"/>
</dbReference>
<name>A0AAN9UNY0_9PEZI</name>
<evidence type="ECO:0000313" key="4">
    <source>
        <dbReference type="Proteomes" id="UP001320420"/>
    </source>
</evidence>
<feature type="compositionally biased region" description="Low complexity" evidence="2">
    <location>
        <begin position="1"/>
        <end position="14"/>
    </location>
</feature>
<accession>A0AAN9UNY0</accession>
<dbReference type="Proteomes" id="UP001320420">
    <property type="component" value="Unassembled WGS sequence"/>
</dbReference>
<organism evidence="3 4">
    <name type="scientific">Diatrype stigma</name>
    <dbReference type="NCBI Taxonomy" id="117547"/>
    <lineage>
        <taxon>Eukaryota</taxon>
        <taxon>Fungi</taxon>
        <taxon>Dikarya</taxon>
        <taxon>Ascomycota</taxon>
        <taxon>Pezizomycotina</taxon>
        <taxon>Sordariomycetes</taxon>
        <taxon>Xylariomycetidae</taxon>
        <taxon>Xylariales</taxon>
        <taxon>Diatrypaceae</taxon>
        <taxon>Diatrype</taxon>
    </lineage>
</organism>
<feature type="region of interest" description="Disordered" evidence="2">
    <location>
        <begin position="1"/>
        <end position="46"/>
    </location>
</feature>
<feature type="compositionally biased region" description="Basic and acidic residues" evidence="2">
    <location>
        <begin position="95"/>
        <end position="104"/>
    </location>
</feature>
<dbReference type="AlphaFoldDB" id="A0AAN9UNY0"/>
<gene>
    <name evidence="3" type="ORF">SLS62_005607</name>
</gene>
<feature type="coiled-coil region" evidence="1">
    <location>
        <begin position="50"/>
        <end position="77"/>
    </location>
</feature>
<comment type="caution">
    <text evidence="3">The sequence shown here is derived from an EMBL/GenBank/DDBJ whole genome shotgun (WGS) entry which is preliminary data.</text>
</comment>
<feature type="compositionally biased region" description="Low complexity" evidence="2">
    <location>
        <begin position="27"/>
        <end position="41"/>
    </location>
</feature>
<sequence length="104" mass="10399">MSTPNHNNSSSTPSGPREPGSQAPNGPSQQSAASVPASSQAEMAQAFKDLAKGEQHAAALEANLTNLESKLDALLASIEGGAALLDQGQDGSPASDKDGKNGSK</sequence>